<dbReference type="GO" id="GO:0005886">
    <property type="term" value="C:plasma membrane"/>
    <property type="evidence" value="ECO:0007669"/>
    <property type="project" value="UniProtKB-SubCell"/>
</dbReference>
<dbReference type="Gene3D" id="1.10.3470.10">
    <property type="entry name" value="ABC transporter involved in vitamin B12 uptake, BtuC"/>
    <property type="match status" value="1"/>
</dbReference>
<dbReference type="PANTHER" id="PTHR30472:SF25">
    <property type="entry name" value="ABC TRANSPORTER PERMEASE PROTEIN MJ0876-RELATED"/>
    <property type="match status" value="1"/>
</dbReference>
<feature type="transmembrane region" description="Helical" evidence="8">
    <location>
        <begin position="59"/>
        <end position="82"/>
    </location>
</feature>
<evidence type="ECO:0000256" key="4">
    <source>
        <dbReference type="ARBA" id="ARBA00022475"/>
    </source>
</evidence>
<keyword evidence="6 8" id="KW-1133">Transmembrane helix</keyword>
<evidence type="ECO:0000256" key="5">
    <source>
        <dbReference type="ARBA" id="ARBA00022692"/>
    </source>
</evidence>
<dbReference type="GO" id="GO:0022857">
    <property type="term" value="F:transmembrane transporter activity"/>
    <property type="evidence" value="ECO:0007669"/>
    <property type="project" value="InterPro"/>
</dbReference>
<dbReference type="KEGG" id="pyc:TQ32_07440"/>
<dbReference type="EMBL" id="CP010835">
    <property type="protein sequence ID" value="AMM54329.1"/>
    <property type="molecule type" value="Genomic_DNA"/>
</dbReference>
<keyword evidence="3" id="KW-0813">Transport</keyword>
<dbReference type="CDD" id="cd06550">
    <property type="entry name" value="TM_ABC_iron-siderophores_like"/>
    <property type="match status" value="1"/>
</dbReference>
<keyword evidence="5 8" id="KW-0812">Transmembrane</keyword>
<feature type="transmembrane region" description="Helical" evidence="8">
    <location>
        <begin position="94"/>
        <end position="115"/>
    </location>
</feature>
<dbReference type="GeneID" id="28491658"/>
<comment type="subcellular location">
    <subcellularLocation>
        <location evidence="1">Cell membrane</location>
        <topology evidence="1">Multi-pass membrane protein</topology>
    </subcellularLocation>
</comment>
<dbReference type="InterPro" id="IPR037294">
    <property type="entry name" value="ABC_BtuC-like"/>
</dbReference>
<reference evidence="9 10" key="2">
    <citation type="journal article" date="2016" name="Int. J. Syst. Evol. Microbiol.">
        <title>Pyrococcus kukulkanii sp. nov., a hyperthermophilic, piezophilic archaeon isolated from a deep-sea hydrothermal vent.</title>
        <authorList>
            <person name="Callac N."/>
            <person name="Oger P."/>
            <person name="Lesongeur F."/>
            <person name="Rattray J.E."/>
            <person name="Vannier P."/>
            <person name="Michoud G."/>
            <person name="Beauverger M."/>
            <person name="Gayet N."/>
            <person name="Rouxel O."/>
            <person name="Jebbar M."/>
            <person name="Godfroy A."/>
        </authorList>
    </citation>
    <scope>NUCLEOTIDE SEQUENCE [LARGE SCALE GENOMIC DNA]</scope>
    <source>
        <strain evidence="9 10">NCB100</strain>
    </source>
</reference>
<evidence type="ECO:0000256" key="2">
    <source>
        <dbReference type="ARBA" id="ARBA00007935"/>
    </source>
</evidence>
<feature type="transmembrane region" description="Helical" evidence="8">
    <location>
        <begin position="151"/>
        <end position="174"/>
    </location>
</feature>
<gene>
    <name evidence="9" type="ORF">TQ32_07440</name>
</gene>
<organism evidence="9 10">
    <name type="scientific">Pyrococcus kukulkanii</name>
    <dbReference type="NCBI Taxonomy" id="1609559"/>
    <lineage>
        <taxon>Archaea</taxon>
        <taxon>Methanobacteriati</taxon>
        <taxon>Methanobacteriota</taxon>
        <taxon>Thermococci</taxon>
        <taxon>Thermococcales</taxon>
        <taxon>Thermococcaceae</taxon>
        <taxon>Pyrococcus</taxon>
    </lineage>
</organism>
<reference evidence="10" key="1">
    <citation type="submission" date="2015-02" db="EMBL/GenBank/DDBJ databases">
        <title>Pyrococcus kukulkanii sp. nov., a novel hyperthermophilic archaeon isolated from a deep-sea hydrothermal vent at the Guaymas Basin.</title>
        <authorList>
            <person name="Oger P.M."/>
            <person name="Callac N."/>
            <person name="Jebbar M."/>
            <person name="Godfroy A."/>
        </authorList>
    </citation>
    <scope>NUCLEOTIDE SEQUENCE [LARGE SCALE GENOMIC DNA]</scope>
    <source>
        <strain evidence="10">NCB100</strain>
    </source>
</reference>
<evidence type="ECO:0000256" key="7">
    <source>
        <dbReference type="ARBA" id="ARBA00023136"/>
    </source>
</evidence>
<keyword evidence="7 8" id="KW-0472">Membrane</keyword>
<keyword evidence="4" id="KW-1003">Cell membrane</keyword>
<feature type="transmembrane region" description="Helical" evidence="8">
    <location>
        <begin position="15"/>
        <end position="39"/>
    </location>
</feature>
<dbReference type="AlphaFoldDB" id="A0A127BC00"/>
<feature type="transmembrane region" description="Helical" evidence="8">
    <location>
        <begin position="243"/>
        <end position="267"/>
    </location>
</feature>
<dbReference type="PROSITE" id="PS51257">
    <property type="entry name" value="PROKAR_LIPOPROTEIN"/>
    <property type="match status" value="1"/>
</dbReference>
<dbReference type="FunFam" id="1.10.3470.10:FF:000001">
    <property type="entry name" value="Vitamin B12 ABC transporter permease BtuC"/>
    <property type="match status" value="1"/>
</dbReference>
<evidence type="ECO:0000256" key="6">
    <source>
        <dbReference type="ARBA" id="ARBA00022989"/>
    </source>
</evidence>
<comment type="similarity">
    <text evidence="2">Belongs to the binding-protein-dependent transport system permease family. FecCD subfamily.</text>
</comment>
<dbReference type="STRING" id="1609559.TQ32_07440"/>
<evidence type="ECO:0000256" key="8">
    <source>
        <dbReference type="SAM" id="Phobius"/>
    </source>
</evidence>
<proteinExistence type="inferred from homology"/>
<feature type="transmembrane region" description="Helical" evidence="8">
    <location>
        <begin position="194"/>
        <end position="213"/>
    </location>
</feature>
<evidence type="ECO:0000256" key="1">
    <source>
        <dbReference type="ARBA" id="ARBA00004651"/>
    </source>
</evidence>
<dbReference type="RefSeq" id="WP_068323012.1">
    <property type="nucleotide sequence ID" value="NZ_CP010835.1"/>
</dbReference>
<dbReference type="PATRIC" id="fig|1609559.3.peg.1558"/>
<dbReference type="SUPFAM" id="SSF81345">
    <property type="entry name" value="ABC transporter involved in vitamin B12 uptake, BtuC"/>
    <property type="match status" value="1"/>
</dbReference>
<feature type="transmembrane region" description="Helical" evidence="8">
    <location>
        <begin position="282"/>
        <end position="302"/>
    </location>
</feature>
<feature type="transmembrane region" description="Helical" evidence="8">
    <location>
        <begin position="121"/>
        <end position="139"/>
    </location>
</feature>
<sequence length="337" mass="36188">MEVVYRGIIIRRIQLLTLFLFACLLSFLLDLSIGPAFLSPKDVLLGVLMPNSVDNVTRVIIWNIRLPIAITALLVGASLGLAGVEMQTILNNPLASPYTLGISAGAGFGAALAILLGANIVFVPISAFIFAMLSSLLIYSIAKIKGASTEIMVLAGIGIVFLFNSALAFIEYLASEETLQAIVFWLFGSLLKASWTKAGIIFLGFLPTFLILIKNAWQLTAMRLGDDGAKSLGINVEELRLKVLILISILTAIAVCFVGTIGFVGLVGPHIARMLIGEDQRFLIPASALSGAFILSFASVISKSIVPGAVLPIGIITSIIGVPFFMFLVMRKRREFW</sequence>
<name>A0A127BC00_9EURY</name>
<protein>
    <recommendedName>
        <fullName evidence="11">Iron ABC transporter permease</fullName>
    </recommendedName>
</protein>
<evidence type="ECO:0000313" key="9">
    <source>
        <dbReference type="EMBL" id="AMM54329.1"/>
    </source>
</evidence>
<accession>A0A127BC00</accession>
<evidence type="ECO:0008006" key="11">
    <source>
        <dbReference type="Google" id="ProtNLM"/>
    </source>
</evidence>
<dbReference type="OrthoDB" id="27848at2157"/>
<dbReference type="Pfam" id="PF01032">
    <property type="entry name" value="FecCD"/>
    <property type="match status" value="1"/>
</dbReference>
<dbReference type="GO" id="GO:0033214">
    <property type="term" value="P:siderophore-iron import into cell"/>
    <property type="evidence" value="ECO:0007669"/>
    <property type="project" value="TreeGrafter"/>
</dbReference>
<dbReference type="InterPro" id="IPR000522">
    <property type="entry name" value="ABC_transptr_permease_BtuC"/>
</dbReference>
<evidence type="ECO:0000256" key="3">
    <source>
        <dbReference type="ARBA" id="ARBA00022448"/>
    </source>
</evidence>
<dbReference type="Proteomes" id="UP000070587">
    <property type="component" value="Chromosome"/>
</dbReference>
<dbReference type="PANTHER" id="PTHR30472">
    <property type="entry name" value="FERRIC ENTEROBACTIN TRANSPORT SYSTEM PERMEASE PROTEIN"/>
    <property type="match status" value="1"/>
</dbReference>
<evidence type="ECO:0000313" key="10">
    <source>
        <dbReference type="Proteomes" id="UP000070587"/>
    </source>
</evidence>
<feature type="transmembrane region" description="Helical" evidence="8">
    <location>
        <begin position="309"/>
        <end position="330"/>
    </location>
</feature>